<comment type="caution">
    <text evidence="1">The sequence shown here is derived from an EMBL/GenBank/DDBJ whole genome shotgun (WGS) entry which is preliminary data.</text>
</comment>
<dbReference type="OrthoDB" id="6119954at2759"/>
<proteinExistence type="predicted"/>
<sequence length="90" mass="9669">GGPVVAVLLEYDALPNIGHACGHNLIAEAGLAASLGVKAVMEADPKLTGKVSFFTVKKQQLNFLNHTRVRIKNAEKHRGEIDCKSYVSVI</sequence>
<reference evidence="1 2" key="1">
    <citation type="journal article" date="2019" name="Sci. Rep.">
        <title>Orb-weaving spider Araneus ventricosus genome elucidates the spidroin gene catalogue.</title>
        <authorList>
            <person name="Kono N."/>
            <person name="Nakamura H."/>
            <person name="Ohtoshi R."/>
            <person name="Moran D.A.P."/>
            <person name="Shinohara A."/>
            <person name="Yoshida Y."/>
            <person name="Fujiwara M."/>
            <person name="Mori M."/>
            <person name="Tomita M."/>
            <person name="Arakawa K."/>
        </authorList>
    </citation>
    <scope>NUCLEOTIDE SEQUENCE [LARGE SCALE GENOMIC DNA]</scope>
</reference>
<keyword evidence="2" id="KW-1185">Reference proteome</keyword>
<dbReference type="PANTHER" id="PTHR30575">
    <property type="entry name" value="PEPTIDASE M20"/>
    <property type="match status" value="1"/>
</dbReference>
<name>A0A4Y2Q398_ARAVE</name>
<accession>A0A4Y2Q398</accession>
<dbReference type="GO" id="GO:0016805">
    <property type="term" value="F:dipeptidase activity"/>
    <property type="evidence" value="ECO:0007669"/>
    <property type="project" value="TreeGrafter"/>
</dbReference>
<evidence type="ECO:0000313" key="1">
    <source>
        <dbReference type="EMBL" id="GBN56786.1"/>
    </source>
</evidence>
<dbReference type="Gene3D" id="3.40.630.10">
    <property type="entry name" value="Zn peptidases"/>
    <property type="match status" value="1"/>
</dbReference>
<dbReference type="AlphaFoldDB" id="A0A4Y2Q398"/>
<dbReference type="SUPFAM" id="SSF53187">
    <property type="entry name" value="Zn-dependent exopeptidases"/>
    <property type="match status" value="1"/>
</dbReference>
<feature type="non-terminal residue" evidence="1">
    <location>
        <position position="1"/>
    </location>
</feature>
<dbReference type="PANTHER" id="PTHR30575:SF0">
    <property type="entry name" value="XAA-ARG DIPEPTIDASE"/>
    <property type="match status" value="1"/>
</dbReference>
<evidence type="ECO:0008006" key="3">
    <source>
        <dbReference type="Google" id="ProtNLM"/>
    </source>
</evidence>
<evidence type="ECO:0000313" key="2">
    <source>
        <dbReference type="Proteomes" id="UP000499080"/>
    </source>
</evidence>
<dbReference type="InterPro" id="IPR052030">
    <property type="entry name" value="Peptidase_M20/M20A_hydrolases"/>
</dbReference>
<dbReference type="EMBL" id="BGPR01296415">
    <property type="protein sequence ID" value="GBN56786.1"/>
    <property type="molecule type" value="Genomic_DNA"/>
</dbReference>
<gene>
    <name evidence="1" type="ORF">AVEN_52271_1</name>
</gene>
<dbReference type="Proteomes" id="UP000499080">
    <property type="component" value="Unassembled WGS sequence"/>
</dbReference>
<organism evidence="1 2">
    <name type="scientific">Araneus ventricosus</name>
    <name type="common">Orbweaver spider</name>
    <name type="synonym">Epeira ventricosa</name>
    <dbReference type="NCBI Taxonomy" id="182803"/>
    <lineage>
        <taxon>Eukaryota</taxon>
        <taxon>Metazoa</taxon>
        <taxon>Ecdysozoa</taxon>
        <taxon>Arthropoda</taxon>
        <taxon>Chelicerata</taxon>
        <taxon>Arachnida</taxon>
        <taxon>Araneae</taxon>
        <taxon>Araneomorphae</taxon>
        <taxon>Entelegynae</taxon>
        <taxon>Araneoidea</taxon>
        <taxon>Araneidae</taxon>
        <taxon>Araneus</taxon>
    </lineage>
</organism>
<protein>
    <recommendedName>
        <fullName evidence="3">Peptidase M20 domain-containing protein 2</fullName>
    </recommendedName>
</protein>